<dbReference type="PANTHER" id="PTHR24251">
    <property type="entry name" value="OVOCHYMASE-RELATED"/>
    <property type="match status" value="1"/>
</dbReference>
<name>A0A9Q0N2I2_9DIPT</name>
<comment type="caution">
    <text evidence="3">Lacks conserved residue(s) required for the propagation of feature annotation.</text>
</comment>
<organism evidence="5 6">
    <name type="scientific">Pseudolycoriella hygida</name>
    <dbReference type="NCBI Taxonomy" id="35572"/>
    <lineage>
        <taxon>Eukaryota</taxon>
        <taxon>Metazoa</taxon>
        <taxon>Ecdysozoa</taxon>
        <taxon>Arthropoda</taxon>
        <taxon>Hexapoda</taxon>
        <taxon>Insecta</taxon>
        <taxon>Pterygota</taxon>
        <taxon>Neoptera</taxon>
        <taxon>Endopterygota</taxon>
        <taxon>Diptera</taxon>
        <taxon>Nematocera</taxon>
        <taxon>Sciaroidea</taxon>
        <taxon>Sciaridae</taxon>
        <taxon>Pseudolycoriella</taxon>
    </lineage>
</organism>
<dbReference type="EMBL" id="WJQU01000002">
    <property type="protein sequence ID" value="KAJ6642439.1"/>
    <property type="molecule type" value="Genomic_DNA"/>
</dbReference>
<feature type="domain" description="CUB" evidence="4">
    <location>
        <begin position="6"/>
        <end position="160"/>
    </location>
</feature>
<dbReference type="CDD" id="cd00041">
    <property type="entry name" value="CUB"/>
    <property type="match status" value="4"/>
</dbReference>
<feature type="domain" description="CUB" evidence="4">
    <location>
        <begin position="166"/>
        <end position="279"/>
    </location>
</feature>
<dbReference type="SUPFAM" id="SSF49854">
    <property type="entry name" value="Spermadhesin, CUB domain"/>
    <property type="match status" value="4"/>
</dbReference>
<accession>A0A9Q0N2I2</accession>
<reference evidence="5" key="1">
    <citation type="submission" date="2022-07" db="EMBL/GenBank/DDBJ databases">
        <authorList>
            <person name="Trinca V."/>
            <person name="Uliana J.V.C."/>
            <person name="Torres T.T."/>
            <person name="Ward R.J."/>
            <person name="Monesi N."/>
        </authorList>
    </citation>
    <scope>NUCLEOTIDE SEQUENCE</scope>
    <source>
        <strain evidence="5">HSMRA1968</strain>
        <tissue evidence="5">Whole embryos</tissue>
    </source>
</reference>
<comment type="caution">
    <text evidence="5">The sequence shown here is derived from an EMBL/GenBank/DDBJ whole genome shotgun (WGS) entry which is preliminary data.</text>
</comment>
<dbReference type="PROSITE" id="PS01180">
    <property type="entry name" value="CUB"/>
    <property type="match status" value="4"/>
</dbReference>
<evidence type="ECO:0000313" key="6">
    <source>
        <dbReference type="Proteomes" id="UP001151699"/>
    </source>
</evidence>
<evidence type="ECO:0000259" key="4">
    <source>
        <dbReference type="PROSITE" id="PS01180"/>
    </source>
</evidence>
<evidence type="ECO:0000256" key="1">
    <source>
        <dbReference type="ARBA" id="ARBA00022737"/>
    </source>
</evidence>
<keyword evidence="2" id="KW-1015">Disulfide bond</keyword>
<evidence type="ECO:0000256" key="2">
    <source>
        <dbReference type="ARBA" id="ARBA00023157"/>
    </source>
</evidence>
<dbReference type="OrthoDB" id="10009301at2759"/>
<protein>
    <submittedName>
        <fullName evidence="5">Cubilin like</fullName>
    </submittedName>
</protein>
<feature type="domain" description="CUB" evidence="4">
    <location>
        <begin position="469"/>
        <end position="582"/>
    </location>
</feature>
<gene>
    <name evidence="5" type="primary">Cubn_6</name>
    <name evidence="5" type="ORF">Bhyg_07387</name>
</gene>
<sequence>MEPVACGKTLIQLNSTNGEHTLKWPIDSSSYQPNSQCDWIIEVADMEHVEIHFEKFELEDADSSGQCSKDVLKLTDEDTNLYNSEGLGSQFIFTGGKSKVMQPFFYWNESRFTTIVKIVCPGSLPNPIFANTSSLMIKTKRMETSWMDNNGAYDLIYLATDKGLGCGGQIFNYVGQFSSPMYPANDRNTSDCRWDIAVPQNLVIAISFAVFDMGSSIHCSDNYFQIIETDYEGKETVASQYCGEDVPSAYKSNRNVLSIRFKKTSNFAGTGWNIQFMAVHHSSGFAANVKMEPVACGKTLIQLNSTNGEHTLKWPIDSSSYQPNSQCDWIIEVADMEHLEIHFEKFELKDADSIGQCSKDVLKLTDEDVRNFDLARKFQSTNLYNSEGLGSQFIFTGGKSKVMQHYFYWIYDNRQNRLLQYMCSGSLPNPIFANTSSLMIKTKRMEMSWVNNNGAYDLIYLASDKGLGCGGQIFNYAGQFSSPMYPANDRNASDCRWDIAVPQNLVIAISFVVFDMGSSIHCSDNYFQIIETDYEGKETVARQYCGEDVPSAYKSNRNVLSIRYKKTSNFAGTGWNIRFMAVHQSAVARSY</sequence>
<dbReference type="FunFam" id="2.60.120.290:FF:000005">
    <property type="entry name" value="Procollagen C-endopeptidase enhancer 1"/>
    <property type="match status" value="2"/>
</dbReference>
<dbReference type="Proteomes" id="UP001151699">
    <property type="component" value="Chromosome B"/>
</dbReference>
<evidence type="ECO:0000256" key="3">
    <source>
        <dbReference type="PROSITE-ProRule" id="PRU00059"/>
    </source>
</evidence>
<dbReference type="InterPro" id="IPR035914">
    <property type="entry name" value="Sperma_CUB_dom_sf"/>
</dbReference>
<dbReference type="Gene3D" id="2.60.120.290">
    <property type="entry name" value="Spermadhesin, CUB domain"/>
    <property type="match status" value="4"/>
</dbReference>
<dbReference type="AlphaFoldDB" id="A0A9Q0N2I2"/>
<keyword evidence="6" id="KW-1185">Reference proteome</keyword>
<proteinExistence type="predicted"/>
<dbReference type="InterPro" id="IPR000859">
    <property type="entry name" value="CUB_dom"/>
</dbReference>
<dbReference type="Pfam" id="PF00431">
    <property type="entry name" value="CUB"/>
    <property type="match status" value="4"/>
</dbReference>
<dbReference type="SMART" id="SM00042">
    <property type="entry name" value="CUB"/>
    <property type="match status" value="4"/>
</dbReference>
<evidence type="ECO:0000313" key="5">
    <source>
        <dbReference type="EMBL" id="KAJ6642439.1"/>
    </source>
</evidence>
<keyword evidence="1" id="KW-0677">Repeat</keyword>
<feature type="domain" description="CUB" evidence="4">
    <location>
        <begin position="296"/>
        <end position="463"/>
    </location>
</feature>